<dbReference type="AlphaFoldDB" id="A0A814Z9L2"/>
<evidence type="ECO:0000313" key="2">
    <source>
        <dbReference type="EMBL" id="CAF4002310.1"/>
    </source>
</evidence>
<dbReference type="Proteomes" id="UP000681722">
    <property type="component" value="Unassembled WGS sequence"/>
</dbReference>
<comment type="caution">
    <text evidence="1">The sequence shown here is derived from an EMBL/GenBank/DDBJ whole genome shotgun (WGS) entry which is preliminary data.</text>
</comment>
<dbReference type="EMBL" id="CAJNOQ010010007">
    <property type="protein sequence ID" value="CAF1240048.1"/>
    <property type="molecule type" value="Genomic_DNA"/>
</dbReference>
<evidence type="ECO:0000313" key="3">
    <source>
        <dbReference type="Proteomes" id="UP000663829"/>
    </source>
</evidence>
<evidence type="ECO:0000313" key="1">
    <source>
        <dbReference type="EMBL" id="CAF1240048.1"/>
    </source>
</evidence>
<sequence length="199" mass="22715">MKQKLIIHNQTDNDIHIEIKYSDDTKKKNTLFYVPTERLLTQAQNNTEIEVSWTIVLMLRVKNDNCDFETLNINTIVRGMEIDILYCSPSAAGENECDLNIILLEHKIQTIFKVLGKSHTIQKSIDLKNLLACPLRIKAQLQQKATINSELTIDSDELNLKPTSIAKFYLPLKPGSEIHDVDVCPVIDSAKNLKWLKVD</sequence>
<proteinExistence type="predicted"/>
<protein>
    <submittedName>
        <fullName evidence="1">Uncharacterized protein</fullName>
    </submittedName>
</protein>
<name>A0A814Z9L2_9BILA</name>
<organism evidence="1 3">
    <name type="scientific">Didymodactylos carnosus</name>
    <dbReference type="NCBI Taxonomy" id="1234261"/>
    <lineage>
        <taxon>Eukaryota</taxon>
        <taxon>Metazoa</taxon>
        <taxon>Spiralia</taxon>
        <taxon>Gnathifera</taxon>
        <taxon>Rotifera</taxon>
        <taxon>Eurotatoria</taxon>
        <taxon>Bdelloidea</taxon>
        <taxon>Philodinida</taxon>
        <taxon>Philodinidae</taxon>
        <taxon>Didymodactylos</taxon>
    </lineage>
</organism>
<dbReference type="EMBL" id="CAJOBC010010132">
    <property type="protein sequence ID" value="CAF4002310.1"/>
    <property type="molecule type" value="Genomic_DNA"/>
</dbReference>
<reference evidence="1" key="1">
    <citation type="submission" date="2021-02" db="EMBL/GenBank/DDBJ databases">
        <authorList>
            <person name="Nowell W R."/>
        </authorList>
    </citation>
    <scope>NUCLEOTIDE SEQUENCE</scope>
</reference>
<dbReference type="Proteomes" id="UP000663829">
    <property type="component" value="Unassembled WGS sequence"/>
</dbReference>
<gene>
    <name evidence="1" type="ORF">GPM918_LOCUS25612</name>
    <name evidence="2" type="ORF">SRO942_LOCUS25620</name>
</gene>
<keyword evidence="3" id="KW-1185">Reference proteome</keyword>
<accession>A0A814Z9L2</accession>